<keyword evidence="4" id="KW-1185">Reference proteome</keyword>
<evidence type="ECO:0000256" key="1">
    <source>
        <dbReference type="ARBA" id="ARBA00008791"/>
    </source>
</evidence>
<feature type="domain" description="UspA" evidence="2">
    <location>
        <begin position="22"/>
        <end position="156"/>
    </location>
</feature>
<accession>A0A7V8NS66</accession>
<dbReference type="InterPro" id="IPR014729">
    <property type="entry name" value="Rossmann-like_a/b/a_fold"/>
</dbReference>
<feature type="domain" description="UspA" evidence="2">
    <location>
        <begin position="172"/>
        <end position="301"/>
    </location>
</feature>
<dbReference type="InterPro" id="IPR006015">
    <property type="entry name" value="Universal_stress_UspA"/>
</dbReference>
<reference evidence="3" key="1">
    <citation type="submission" date="2020-06" db="EMBL/GenBank/DDBJ databases">
        <title>Legume-microbial interactions unlock mineral nutrients during tropical forest succession.</title>
        <authorList>
            <person name="Epihov D.Z."/>
        </authorList>
    </citation>
    <scope>NUCLEOTIDE SEQUENCE [LARGE SCALE GENOMIC DNA]</scope>
    <source>
        <strain evidence="3">Pan2503</strain>
    </source>
</reference>
<dbReference type="Proteomes" id="UP000567293">
    <property type="component" value="Unassembled WGS sequence"/>
</dbReference>
<dbReference type="InterPro" id="IPR006016">
    <property type="entry name" value="UspA"/>
</dbReference>
<dbReference type="AlphaFoldDB" id="A0A7V8NS66"/>
<dbReference type="EMBL" id="JACDQQ010001563">
    <property type="protein sequence ID" value="MBA0086538.1"/>
    <property type="molecule type" value="Genomic_DNA"/>
</dbReference>
<comment type="caution">
    <text evidence="3">The sequence shown here is derived from an EMBL/GenBank/DDBJ whole genome shotgun (WGS) entry which is preliminary data.</text>
</comment>
<dbReference type="PRINTS" id="PR01438">
    <property type="entry name" value="UNVRSLSTRESS"/>
</dbReference>
<evidence type="ECO:0000259" key="2">
    <source>
        <dbReference type="Pfam" id="PF00582"/>
    </source>
</evidence>
<protein>
    <submittedName>
        <fullName evidence="3">Universal stress protein</fullName>
    </submittedName>
</protein>
<comment type="similarity">
    <text evidence="1">Belongs to the universal stress protein A family.</text>
</comment>
<evidence type="ECO:0000313" key="3">
    <source>
        <dbReference type="EMBL" id="MBA0086538.1"/>
    </source>
</evidence>
<organism evidence="3 4">
    <name type="scientific">Candidatus Acidiferrum panamense</name>
    <dbReference type="NCBI Taxonomy" id="2741543"/>
    <lineage>
        <taxon>Bacteria</taxon>
        <taxon>Pseudomonadati</taxon>
        <taxon>Acidobacteriota</taxon>
        <taxon>Terriglobia</taxon>
        <taxon>Candidatus Acidiferrales</taxon>
        <taxon>Candidatus Acidiferrum</taxon>
    </lineage>
</organism>
<gene>
    <name evidence="3" type="ORF">HRJ53_16280</name>
</gene>
<dbReference type="Gene3D" id="3.40.50.620">
    <property type="entry name" value="HUPs"/>
    <property type="match status" value="2"/>
</dbReference>
<sequence length="306" mass="33055">MTTATKSARSLHRGAPEPVWINNILFLTDFSPASDAALFHALSVARRFEAKVYVTHVVELPVAAPTAAAFYEATSVREDAERKLNALLSEGELTDVLHEIILAEGSLWPAVEQIIAEKKIELVVVGTHGRKGFRKMMLGSVAEEIYRQADCPVLTVGPESSANPEGEMRPGRILLATDLQDEEHRASDYAVAMAERHGAELIVLHVIEEQVSDFGRAEQQRLASLARMEGLIPSDIPLPSKARMVVVRGCAADEIPAAARTYGADLIVIGLHGGKRMAGHLPGTVAYRVVCQAPCPVLTVPAGMEE</sequence>
<evidence type="ECO:0000313" key="4">
    <source>
        <dbReference type="Proteomes" id="UP000567293"/>
    </source>
</evidence>
<dbReference type="PANTHER" id="PTHR46268:SF6">
    <property type="entry name" value="UNIVERSAL STRESS PROTEIN UP12"/>
    <property type="match status" value="1"/>
</dbReference>
<proteinExistence type="inferred from homology"/>
<name>A0A7V8NS66_9BACT</name>
<dbReference type="CDD" id="cd00293">
    <property type="entry name" value="USP-like"/>
    <property type="match status" value="2"/>
</dbReference>
<dbReference type="SUPFAM" id="SSF52402">
    <property type="entry name" value="Adenine nucleotide alpha hydrolases-like"/>
    <property type="match status" value="2"/>
</dbReference>
<dbReference type="Pfam" id="PF00582">
    <property type="entry name" value="Usp"/>
    <property type="match status" value="2"/>
</dbReference>
<dbReference type="PANTHER" id="PTHR46268">
    <property type="entry name" value="STRESS RESPONSE PROTEIN NHAX"/>
    <property type="match status" value="1"/>
</dbReference>